<feature type="region of interest" description="Disordered" evidence="1">
    <location>
        <begin position="23"/>
        <end position="99"/>
    </location>
</feature>
<reference evidence="2 3" key="1">
    <citation type="journal article" date="2024" name="Genome Biol. Evol.">
        <title>Chromosome-level genome assembly of the viviparous eelpout Zoarces viviparus.</title>
        <authorList>
            <person name="Fuhrmann N."/>
            <person name="Brasseur M.V."/>
            <person name="Bakowski C.E."/>
            <person name="Podsiadlowski L."/>
            <person name="Prost S."/>
            <person name="Krehenwinkel H."/>
            <person name="Mayer C."/>
        </authorList>
    </citation>
    <scope>NUCLEOTIDE SEQUENCE [LARGE SCALE GENOMIC DNA]</scope>
    <source>
        <strain evidence="2">NO-MEL_2022_Ind0_liver</strain>
    </source>
</reference>
<dbReference type="EMBL" id="JBCEZU010000134">
    <property type="protein sequence ID" value="KAK9526027.1"/>
    <property type="molecule type" value="Genomic_DNA"/>
</dbReference>
<accession>A0AAW1EV20</accession>
<comment type="caution">
    <text evidence="2">The sequence shown here is derived from an EMBL/GenBank/DDBJ whole genome shotgun (WGS) entry which is preliminary data.</text>
</comment>
<evidence type="ECO:0000313" key="2">
    <source>
        <dbReference type="EMBL" id="KAK9526027.1"/>
    </source>
</evidence>
<gene>
    <name evidence="2" type="ORF">VZT92_016686</name>
</gene>
<proteinExistence type="predicted"/>
<protein>
    <submittedName>
        <fullName evidence="2">Uncharacterized protein</fullName>
    </submittedName>
</protein>
<organism evidence="2 3">
    <name type="scientific">Zoarces viviparus</name>
    <name type="common">Viviparous eelpout</name>
    <name type="synonym">Blennius viviparus</name>
    <dbReference type="NCBI Taxonomy" id="48416"/>
    <lineage>
        <taxon>Eukaryota</taxon>
        <taxon>Metazoa</taxon>
        <taxon>Chordata</taxon>
        <taxon>Craniata</taxon>
        <taxon>Vertebrata</taxon>
        <taxon>Euteleostomi</taxon>
        <taxon>Actinopterygii</taxon>
        <taxon>Neopterygii</taxon>
        <taxon>Teleostei</taxon>
        <taxon>Neoteleostei</taxon>
        <taxon>Acanthomorphata</taxon>
        <taxon>Eupercaria</taxon>
        <taxon>Perciformes</taxon>
        <taxon>Cottioidei</taxon>
        <taxon>Zoarcales</taxon>
        <taxon>Zoarcidae</taxon>
        <taxon>Zoarcinae</taxon>
        <taxon>Zoarces</taxon>
    </lineage>
</organism>
<evidence type="ECO:0000313" key="3">
    <source>
        <dbReference type="Proteomes" id="UP001488805"/>
    </source>
</evidence>
<feature type="compositionally biased region" description="Basic and acidic residues" evidence="1">
    <location>
        <begin position="65"/>
        <end position="82"/>
    </location>
</feature>
<name>A0AAW1EV20_ZOAVI</name>
<dbReference type="Proteomes" id="UP001488805">
    <property type="component" value="Unassembled WGS sequence"/>
</dbReference>
<evidence type="ECO:0000256" key="1">
    <source>
        <dbReference type="SAM" id="MobiDB-lite"/>
    </source>
</evidence>
<keyword evidence="3" id="KW-1185">Reference proteome</keyword>
<sequence length="120" mass="12920">MNLVVVLVQSRLPSLCNELRAAAGASTTEPSRAAATRISQPPPTDTVHREEPSRAGPSYRQHAFCRSERRPTCHPGDADRARHASRAARRAPCAGMEEAEGRCRITPSSSLSAVCLTSKL</sequence>
<dbReference type="AlphaFoldDB" id="A0AAW1EV20"/>